<sequence>MALKATHLQCHCGAIHEPATLLRSDTLPITNDFCHCSMCRFSTGSLGAWFAGLKGRPSEKSLSNAKAYSATDVAARYFCKTCGCSVFVHMQQEDRWIACAGIVEVEGDGEGNGKPGDRYGKEDRNISHPRYHEFVGSAVDGGLAPYLSNLAGRDVPCYDGDPADGEKPLDPARVQSLRDNADISTSARDSNIKVACLCGGVEFNIAPPPYDDSSTGWYVTSDKSKYYARLCNCRSCRLTLGFTFQPWTYIPPSQLFAAPGERLIVGPDAKSAKQIEKMQYYQSSESVLRGFCETCGATMLYQSFDRPYIINVCAGVVRSKVGNVLVREWLEWDHNVVSKREEAVDEMMIEAWLRNK</sequence>
<gene>
    <name evidence="6" type="ORF">LTR84_005699</name>
</gene>
<dbReference type="PANTHER" id="PTHR33337">
    <property type="entry name" value="GFA DOMAIN-CONTAINING PROTEIN"/>
    <property type="match status" value="1"/>
</dbReference>
<comment type="similarity">
    <text evidence="1">Belongs to the Gfa family.</text>
</comment>
<name>A0AAV9N7B4_9EURO</name>
<protein>
    <recommendedName>
        <fullName evidence="5">CENP-V/GFA domain-containing protein</fullName>
    </recommendedName>
</protein>
<evidence type="ECO:0000256" key="3">
    <source>
        <dbReference type="ARBA" id="ARBA00022833"/>
    </source>
</evidence>
<dbReference type="InterPro" id="IPR011057">
    <property type="entry name" value="Mss4-like_sf"/>
</dbReference>
<dbReference type="EMBL" id="JAVRRD010000021">
    <property type="protein sequence ID" value="KAK5048608.1"/>
    <property type="molecule type" value="Genomic_DNA"/>
</dbReference>
<comment type="caution">
    <text evidence="6">The sequence shown here is derived from an EMBL/GenBank/DDBJ whole genome shotgun (WGS) entry which is preliminary data.</text>
</comment>
<keyword evidence="7" id="KW-1185">Reference proteome</keyword>
<dbReference type="GO" id="GO:0046872">
    <property type="term" value="F:metal ion binding"/>
    <property type="evidence" value="ECO:0007669"/>
    <property type="project" value="UniProtKB-KW"/>
</dbReference>
<evidence type="ECO:0000313" key="7">
    <source>
        <dbReference type="Proteomes" id="UP001358417"/>
    </source>
</evidence>
<dbReference type="PANTHER" id="PTHR33337:SF30">
    <property type="entry name" value="DUF636 DOMAIN PROTEIN (AFU_ORTHOLOGUE AFUA_1G03180)"/>
    <property type="match status" value="1"/>
</dbReference>
<dbReference type="InterPro" id="IPR006913">
    <property type="entry name" value="CENP-V/GFA"/>
</dbReference>
<dbReference type="Gene3D" id="3.90.1590.10">
    <property type="entry name" value="glutathione-dependent formaldehyde- activating enzyme (gfa)"/>
    <property type="match status" value="2"/>
</dbReference>
<keyword evidence="4" id="KW-0456">Lyase</keyword>
<evidence type="ECO:0000313" key="6">
    <source>
        <dbReference type="EMBL" id="KAK5048608.1"/>
    </source>
</evidence>
<evidence type="ECO:0000256" key="4">
    <source>
        <dbReference type="ARBA" id="ARBA00023239"/>
    </source>
</evidence>
<dbReference type="Pfam" id="PF04828">
    <property type="entry name" value="GFA"/>
    <property type="match status" value="2"/>
</dbReference>
<dbReference type="SUPFAM" id="SSF51316">
    <property type="entry name" value="Mss4-like"/>
    <property type="match status" value="2"/>
</dbReference>
<dbReference type="PROSITE" id="PS51891">
    <property type="entry name" value="CENP_V_GFA"/>
    <property type="match status" value="2"/>
</dbReference>
<feature type="domain" description="CENP-V/GFA" evidence="5">
    <location>
        <begin position="192"/>
        <end position="333"/>
    </location>
</feature>
<evidence type="ECO:0000256" key="1">
    <source>
        <dbReference type="ARBA" id="ARBA00005495"/>
    </source>
</evidence>
<keyword evidence="2" id="KW-0479">Metal-binding</keyword>
<dbReference type="GeneID" id="89973874"/>
<dbReference type="AlphaFoldDB" id="A0AAV9N7B4"/>
<evidence type="ECO:0000256" key="2">
    <source>
        <dbReference type="ARBA" id="ARBA00022723"/>
    </source>
</evidence>
<dbReference type="GO" id="GO:0016846">
    <property type="term" value="F:carbon-sulfur lyase activity"/>
    <property type="evidence" value="ECO:0007669"/>
    <property type="project" value="InterPro"/>
</dbReference>
<dbReference type="Proteomes" id="UP001358417">
    <property type="component" value="Unassembled WGS sequence"/>
</dbReference>
<accession>A0AAV9N7B4</accession>
<organism evidence="6 7">
    <name type="scientific">Exophiala bonariae</name>
    <dbReference type="NCBI Taxonomy" id="1690606"/>
    <lineage>
        <taxon>Eukaryota</taxon>
        <taxon>Fungi</taxon>
        <taxon>Dikarya</taxon>
        <taxon>Ascomycota</taxon>
        <taxon>Pezizomycotina</taxon>
        <taxon>Eurotiomycetes</taxon>
        <taxon>Chaetothyriomycetidae</taxon>
        <taxon>Chaetothyriales</taxon>
        <taxon>Herpotrichiellaceae</taxon>
        <taxon>Exophiala</taxon>
    </lineage>
</organism>
<reference evidence="6 7" key="1">
    <citation type="submission" date="2023-08" db="EMBL/GenBank/DDBJ databases">
        <title>Black Yeasts Isolated from many extreme environments.</title>
        <authorList>
            <person name="Coleine C."/>
            <person name="Stajich J.E."/>
            <person name="Selbmann L."/>
        </authorList>
    </citation>
    <scope>NUCLEOTIDE SEQUENCE [LARGE SCALE GENOMIC DNA]</scope>
    <source>
        <strain evidence="6 7">CCFEE 5792</strain>
    </source>
</reference>
<feature type="domain" description="CENP-V/GFA" evidence="5">
    <location>
        <begin position="3"/>
        <end position="117"/>
    </location>
</feature>
<evidence type="ECO:0000259" key="5">
    <source>
        <dbReference type="PROSITE" id="PS51891"/>
    </source>
</evidence>
<keyword evidence="3" id="KW-0862">Zinc</keyword>
<proteinExistence type="inferred from homology"/>
<dbReference type="RefSeq" id="XP_064703967.1">
    <property type="nucleotide sequence ID" value="XM_064849264.1"/>
</dbReference>